<keyword evidence="11" id="KW-0325">Glycoprotein</keyword>
<dbReference type="InterPro" id="IPR000276">
    <property type="entry name" value="GPCR_Rhodpsn"/>
</dbReference>
<keyword evidence="8" id="KW-0564">Palmitate</keyword>
<evidence type="ECO:0000256" key="1">
    <source>
        <dbReference type="ARBA" id="ARBA00004651"/>
    </source>
</evidence>
<feature type="transmembrane region" description="Helical" evidence="18">
    <location>
        <begin position="404"/>
        <end position="424"/>
    </location>
</feature>
<dbReference type="PROSITE" id="PS00237">
    <property type="entry name" value="G_PROTEIN_RECEP_F1_1"/>
    <property type="match status" value="1"/>
</dbReference>
<dbReference type="PRINTS" id="PR01822">
    <property type="entry name" value="CCYSTOKININR"/>
</dbReference>
<evidence type="ECO:0000256" key="14">
    <source>
        <dbReference type="ARBA" id="ARBA00025402"/>
    </source>
</evidence>
<feature type="transmembrane region" description="Helical" evidence="18">
    <location>
        <begin position="139"/>
        <end position="161"/>
    </location>
</feature>
<protein>
    <recommendedName>
        <fullName evidence="2">Gastrin/cholecystokinin type B receptor</fullName>
    </recommendedName>
    <alternativeName>
        <fullName evidence="15">Cholecystokinin-2 receptor</fullName>
    </alternativeName>
</protein>
<organism evidence="20 21">
    <name type="scientific">Pomacea canaliculata</name>
    <name type="common">Golden apple snail</name>
    <dbReference type="NCBI Taxonomy" id="400727"/>
    <lineage>
        <taxon>Eukaryota</taxon>
        <taxon>Metazoa</taxon>
        <taxon>Spiralia</taxon>
        <taxon>Lophotrochozoa</taxon>
        <taxon>Mollusca</taxon>
        <taxon>Gastropoda</taxon>
        <taxon>Caenogastropoda</taxon>
        <taxon>Architaenioglossa</taxon>
        <taxon>Ampullarioidea</taxon>
        <taxon>Ampullariidae</taxon>
        <taxon>Pomacea</taxon>
    </lineage>
</organism>
<proteinExistence type="inferred from homology"/>
<dbReference type="Proteomes" id="UP000245119">
    <property type="component" value="Linkage Group LG3"/>
</dbReference>
<dbReference type="Pfam" id="PF00001">
    <property type="entry name" value="7tm_1"/>
    <property type="match status" value="1"/>
</dbReference>
<dbReference type="InterPro" id="IPR009126">
    <property type="entry name" value="Cholcskin_rcpt"/>
</dbReference>
<evidence type="ECO:0000313" key="21">
    <source>
        <dbReference type="Proteomes" id="UP000245119"/>
    </source>
</evidence>
<dbReference type="GO" id="GO:0005886">
    <property type="term" value="C:plasma membrane"/>
    <property type="evidence" value="ECO:0007669"/>
    <property type="project" value="UniProtKB-SubCell"/>
</dbReference>
<dbReference type="GO" id="GO:0008188">
    <property type="term" value="F:neuropeptide receptor activity"/>
    <property type="evidence" value="ECO:0007669"/>
    <property type="project" value="TreeGrafter"/>
</dbReference>
<dbReference type="GO" id="GO:0015054">
    <property type="term" value="F:gastrin receptor activity"/>
    <property type="evidence" value="ECO:0007669"/>
    <property type="project" value="InterPro"/>
</dbReference>
<keyword evidence="10 16" id="KW-0675">Receptor</keyword>
<gene>
    <name evidence="20" type="ORF">C0Q70_05798</name>
</gene>
<comment type="subcellular location">
    <subcellularLocation>
        <location evidence="1">Cell membrane</location>
        <topology evidence="1">Multi-pass membrane protein</topology>
    </subcellularLocation>
</comment>
<evidence type="ECO:0000256" key="5">
    <source>
        <dbReference type="ARBA" id="ARBA00022989"/>
    </source>
</evidence>
<evidence type="ECO:0000256" key="8">
    <source>
        <dbReference type="ARBA" id="ARBA00023139"/>
    </source>
</evidence>
<dbReference type="PRINTS" id="PR00237">
    <property type="entry name" value="GPCRRHODOPSN"/>
</dbReference>
<feature type="region of interest" description="Disordered" evidence="17">
    <location>
        <begin position="315"/>
        <end position="335"/>
    </location>
</feature>
<dbReference type="InterPro" id="IPR017452">
    <property type="entry name" value="GPCR_Rhodpsn_7TM"/>
</dbReference>
<dbReference type="PROSITE" id="PS50262">
    <property type="entry name" value="G_PROTEIN_RECEP_F1_2"/>
    <property type="match status" value="1"/>
</dbReference>
<evidence type="ECO:0000256" key="3">
    <source>
        <dbReference type="ARBA" id="ARBA00022475"/>
    </source>
</evidence>
<evidence type="ECO:0000256" key="9">
    <source>
        <dbReference type="ARBA" id="ARBA00023157"/>
    </source>
</evidence>
<dbReference type="PANTHER" id="PTHR24238">
    <property type="entry name" value="G-PROTEIN COUPLED RECEPTOR"/>
    <property type="match status" value="1"/>
</dbReference>
<evidence type="ECO:0000256" key="6">
    <source>
        <dbReference type="ARBA" id="ARBA00023040"/>
    </source>
</evidence>
<comment type="caution">
    <text evidence="20">The sequence shown here is derived from an EMBL/GenBank/DDBJ whole genome shotgun (WGS) entry which is preliminary data.</text>
</comment>
<dbReference type="Gene3D" id="1.20.1070.10">
    <property type="entry name" value="Rhodopsin 7-helix transmembrane proteins"/>
    <property type="match status" value="1"/>
</dbReference>
<feature type="transmembrane region" description="Helical" evidence="18">
    <location>
        <begin position="66"/>
        <end position="87"/>
    </location>
</feature>
<accession>A0A2T7PM78</accession>
<dbReference type="EMBL" id="PZQS01000003">
    <property type="protein sequence ID" value="PVD34523.1"/>
    <property type="molecule type" value="Genomic_DNA"/>
</dbReference>
<keyword evidence="5 18" id="KW-1133">Transmembrane helix</keyword>
<dbReference type="PANTHER" id="PTHR24238:SF75">
    <property type="entry name" value="CHOLECYSTOKININ-LIKE RECEPTOR AT 17D1-RELATED"/>
    <property type="match status" value="1"/>
</dbReference>
<evidence type="ECO:0000256" key="10">
    <source>
        <dbReference type="ARBA" id="ARBA00023170"/>
    </source>
</evidence>
<feature type="transmembrane region" description="Helical" evidence="18">
    <location>
        <begin position="99"/>
        <end position="119"/>
    </location>
</feature>
<keyword evidence="9" id="KW-1015">Disulfide bond</keyword>
<reference evidence="20 21" key="1">
    <citation type="submission" date="2018-04" db="EMBL/GenBank/DDBJ databases">
        <title>The genome of golden apple snail Pomacea canaliculata provides insight into stress tolerance and invasive adaptation.</title>
        <authorList>
            <person name="Liu C."/>
            <person name="Liu B."/>
            <person name="Ren Y."/>
            <person name="Zhang Y."/>
            <person name="Wang H."/>
            <person name="Li S."/>
            <person name="Jiang F."/>
            <person name="Yin L."/>
            <person name="Zhang G."/>
            <person name="Qian W."/>
            <person name="Fan W."/>
        </authorList>
    </citation>
    <scope>NUCLEOTIDE SEQUENCE [LARGE SCALE GENOMIC DNA]</scope>
    <source>
        <strain evidence="20">SZHN2017</strain>
        <tissue evidence="20">Muscle</tissue>
    </source>
</reference>
<dbReference type="SMART" id="SM01381">
    <property type="entry name" value="7TM_GPCR_Srsx"/>
    <property type="match status" value="1"/>
</dbReference>
<evidence type="ECO:0000256" key="2">
    <source>
        <dbReference type="ARBA" id="ARBA00019090"/>
    </source>
</evidence>
<feature type="transmembrane region" description="Helical" evidence="18">
    <location>
        <begin position="223"/>
        <end position="248"/>
    </location>
</feature>
<keyword evidence="3" id="KW-1003">Cell membrane</keyword>
<evidence type="ECO:0000256" key="15">
    <source>
        <dbReference type="ARBA" id="ARBA00031093"/>
    </source>
</evidence>
<dbReference type="AlphaFoldDB" id="A0A2T7PM78"/>
<evidence type="ECO:0000256" key="4">
    <source>
        <dbReference type="ARBA" id="ARBA00022692"/>
    </source>
</evidence>
<evidence type="ECO:0000256" key="18">
    <source>
        <dbReference type="SAM" id="Phobius"/>
    </source>
</evidence>
<keyword evidence="12 16" id="KW-0807">Transducer</keyword>
<comment type="function">
    <text evidence="14">Receptor for gastrin and cholecystokinin. The CCK-B receptors occur throughout the central nervous system where they modulate anxiety, analgesia, arousal, and neuroleptic activity. This receptor mediates its action by association with G proteins that activate a phosphatidylinositol-calcium second messenger system.</text>
</comment>
<feature type="transmembrane region" description="Helical" evidence="18">
    <location>
        <begin position="181"/>
        <end position="203"/>
    </location>
</feature>
<dbReference type="InterPro" id="IPR000314">
    <property type="entry name" value="Gastrin_rcpt"/>
</dbReference>
<evidence type="ECO:0000256" key="12">
    <source>
        <dbReference type="ARBA" id="ARBA00023224"/>
    </source>
</evidence>
<keyword evidence="21" id="KW-1185">Reference proteome</keyword>
<sequence>MVYASTPPPEGEVGRNWERDQCEKMYNKSTALAIEQLAFANASMEQFVAACIGNLRSAGLSFFVCIPYAFIFLLSVGGNSLVILTLVRHKKMRTITNMLLLNLAVSDLLLAVFCMPFTLIPMLMKAFIFGPVICVLIRYLQAVSVSVSCFTLVVISIERFFAICQPLRSRSWQTLKHSYRVLLMIWAASFLLMVPIAVFTKVITLDNGHQACREIWPSHLLEMLYAALLDVVLFAMPLLLMAVSYTLVARQLWSAANFVVTGSPTSENGENARSFCDATDSASLDTPMTHSPLIPRNHEVKDKTRGHYHGQGLLRLGKSAGSNGRGNSSNGTSSMSSQAAASVLGGLRPAYYNRVLNNKRRVVKMLCVVVLEYFLCWGPLYALSTWTVLDYHSMRRHVTSSHKSAILLLAYLSSCIHPITYCFMNKRFRQSFASAFRLLLSQGPAALPPPQ</sequence>
<keyword evidence="13" id="KW-0449">Lipoprotein</keyword>
<comment type="similarity">
    <text evidence="16">Belongs to the G-protein coupled receptor 1 family.</text>
</comment>
<evidence type="ECO:0000313" key="20">
    <source>
        <dbReference type="EMBL" id="PVD34523.1"/>
    </source>
</evidence>
<keyword evidence="6 16" id="KW-0297">G-protein coupled receptor</keyword>
<dbReference type="OrthoDB" id="10037617at2759"/>
<evidence type="ECO:0000256" key="7">
    <source>
        <dbReference type="ARBA" id="ARBA00023136"/>
    </source>
</evidence>
<keyword evidence="7 18" id="KW-0472">Membrane</keyword>
<dbReference type="SUPFAM" id="SSF81321">
    <property type="entry name" value="Family A G protein-coupled receptor-like"/>
    <property type="match status" value="1"/>
</dbReference>
<feature type="compositionally biased region" description="Low complexity" evidence="17">
    <location>
        <begin position="317"/>
        <end position="335"/>
    </location>
</feature>
<feature type="transmembrane region" description="Helical" evidence="18">
    <location>
        <begin position="362"/>
        <end position="384"/>
    </location>
</feature>
<evidence type="ECO:0000256" key="17">
    <source>
        <dbReference type="SAM" id="MobiDB-lite"/>
    </source>
</evidence>
<evidence type="ECO:0000256" key="16">
    <source>
        <dbReference type="RuleBase" id="RU000688"/>
    </source>
</evidence>
<evidence type="ECO:0000256" key="13">
    <source>
        <dbReference type="ARBA" id="ARBA00023288"/>
    </source>
</evidence>
<dbReference type="PRINTS" id="PR00527">
    <property type="entry name" value="GASTRINR"/>
</dbReference>
<dbReference type="STRING" id="400727.A0A2T7PM78"/>
<name>A0A2T7PM78_POMCA</name>
<keyword evidence="4 16" id="KW-0812">Transmembrane</keyword>
<evidence type="ECO:0000259" key="19">
    <source>
        <dbReference type="PROSITE" id="PS50262"/>
    </source>
</evidence>
<evidence type="ECO:0000256" key="11">
    <source>
        <dbReference type="ARBA" id="ARBA00023180"/>
    </source>
</evidence>
<feature type="domain" description="G-protein coupled receptors family 1 profile" evidence="19">
    <location>
        <begin position="78"/>
        <end position="421"/>
    </location>
</feature>